<keyword evidence="7" id="KW-0472">Membrane</keyword>
<evidence type="ECO:0000256" key="5">
    <source>
        <dbReference type="ARBA" id="ARBA00022741"/>
    </source>
</evidence>
<dbReference type="InterPro" id="IPR050086">
    <property type="entry name" value="MetN_ABC_transporter-like"/>
</dbReference>
<evidence type="ECO:0000313" key="10">
    <source>
        <dbReference type="Proteomes" id="UP000269374"/>
    </source>
</evidence>
<name>A0A387BHD5_9LACT</name>
<dbReference type="Pfam" id="PF00005">
    <property type="entry name" value="ABC_tran"/>
    <property type="match status" value="1"/>
</dbReference>
<dbReference type="InterPro" id="IPR017871">
    <property type="entry name" value="ABC_transporter-like_CS"/>
</dbReference>
<dbReference type="KEGG" id="lact:D7I46_03825"/>
<dbReference type="GO" id="GO:0005524">
    <property type="term" value="F:ATP binding"/>
    <property type="evidence" value="ECO:0007669"/>
    <property type="project" value="UniProtKB-KW"/>
</dbReference>
<dbReference type="PANTHER" id="PTHR43166:SF9">
    <property type="entry name" value="GLUTAMATE_ASPARTATE IMPORT ATP-BINDING PROTEIN GLTL"/>
    <property type="match status" value="1"/>
</dbReference>
<evidence type="ECO:0000259" key="8">
    <source>
        <dbReference type="PROSITE" id="PS50893"/>
    </source>
</evidence>
<dbReference type="PANTHER" id="PTHR43166">
    <property type="entry name" value="AMINO ACID IMPORT ATP-BINDING PROTEIN"/>
    <property type="match status" value="1"/>
</dbReference>
<comment type="similarity">
    <text evidence="2">Belongs to the ABC transporter superfamily.</text>
</comment>
<proteinExistence type="inferred from homology"/>
<dbReference type="CDD" id="cd00267">
    <property type="entry name" value="ABC_ATPase"/>
    <property type="match status" value="1"/>
</dbReference>
<evidence type="ECO:0000256" key="6">
    <source>
        <dbReference type="ARBA" id="ARBA00022840"/>
    </source>
</evidence>
<sequence length="269" mass="30674">MTIINFKNVNLVRGKKHILRNINWQVNQGENWSILGLNGSGKSSLLKLILAEEWKTSGDISVLDIKFGSGEIPRLRKRVSVVGSFIAERFSSTIKAENLVYTGKFNSSMLYKPYTNQELDEARDLLKSIGAGHLIGRTYGTLSQGEKQLLLIARSLILNPEILILDEATNGLDLFAKEKLQVQLHQIKNLDKSPTMIYITHHPDEISEDFTHLLLLRDGQVIQAGVKKDLLNEKILSDFYQENIEIHQIRHKYFVIPKTMDCNFKMNNK</sequence>
<dbReference type="SUPFAM" id="SSF52540">
    <property type="entry name" value="P-loop containing nucleoside triphosphate hydrolases"/>
    <property type="match status" value="1"/>
</dbReference>
<evidence type="ECO:0000256" key="1">
    <source>
        <dbReference type="ARBA" id="ARBA00004202"/>
    </source>
</evidence>
<dbReference type="EMBL" id="CP032627">
    <property type="protein sequence ID" value="AYG00290.1"/>
    <property type="molecule type" value="Genomic_DNA"/>
</dbReference>
<keyword evidence="6 9" id="KW-0067">ATP-binding</keyword>
<dbReference type="PROSITE" id="PS50893">
    <property type="entry name" value="ABC_TRANSPORTER_2"/>
    <property type="match status" value="1"/>
</dbReference>
<dbReference type="PROSITE" id="PS00211">
    <property type="entry name" value="ABC_TRANSPORTER_1"/>
    <property type="match status" value="1"/>
</dbReference>
<keyword evidence="10" id="KW-1185">Reference proteome</keyword>
<reference evidence="9 10" key="1">
    <citation type="submission" date="2018-09" db="EMBL/GenBank/DDBJ databases">
        <title>Genome sequencing of strain 1JSPR-7.</title>
        <authorList>
            <person name="Heo J."/>
            <person name="Kim S.-J."/>
            <person name="Kwon S.-W."/>
        </authorList>
    </citation>
    <scope>NUCLEOTIDE SEQUENCE [LARGE SCALE GENOMIC DNA]</scope>
    <source>
        <strain evidence="9 10">1JSPR-7</strain>
    </source>
</reference>
<keyword evidence="5" id="KW-0547">Nucleotide-binding</keyword>
<dbReference type="GO" id="GO:0016887">
    <property type="term" value="F:ATP hydrolysis activity"/>
    <property type="evidence" value="ECO:0007669"/>
    <property type="project" value="InterPro"/>
</dbReference>
<evidence type="ECO:0000256" key="3">
    <source>
        <dbReference type="ARBA" id="ARBA00022448"/>
    </source>
</evidence>
<dbReference type="InterPro" id="IPR003439">
    <property type="entry name" value="ABC_transporter-like_ATP-bd"/>
</dbReference>
<gene>
    <name evidence="9" type="ORF">D7I46_03825</name>
</gene>
<dbReference type="SMART" id="SM00382">
    <property type="entry name" value="AAA"/>
    <property type="match status" value="1"/>
</dbReference>
<evidence type="ECO:0000256" key="7">
    <source>
        <dbReference type="ARBA" id="ARBA00023136"/>
    </source>
</evidence>
<comment type="subcellular location">
    <subcellularLocation>
        <location evidence="1">Cell membrane</location>
        <topology evidence="1">Peripheral membrane protein</topology>
    </subcellularLocation>
</comment>
<evidence type="ECO:0000256" key="4">
    <source>
        <dbReference type="ARBA" id="ARBA00022475"/>
    </source>
</evidence>
<dbReference type="OrthoDB" id="9789994at2"/>
<dbReference type="AlphaFoldDB" id="A0A387BHD5"/>
<dbReference type="RefSeq" id="WP_120771678.1">
    <property type="nucleotide sequence ID" value="NZ_CP032627.1"/>
</dbReference>
<accession>A0A387BHD5</accession>
<dbReference type="GO" id="GO:0005886">
    <property type="term" value="C:plasma membrane"/>
    <property type="evidence" value="ECO:0007669"/>
    <property type="project" value="UniProtKB-SubCell"/>
</dbReference>
<dbReference type="Gene3D" id="3.40.50.300">
    <property type="entry name" value="P-loop containing nucleotide triphosphate hydrolases"/>
    <property type="match status" value="1"/>
</dbReference>
<feature type="domain" description="ABC transporter" evidence="8">
    <location>
        <begin position="4"/>
        <end position="243"/>
    </location>
</feature>
<dbReference type="Proteomes" id="UP000269374">
    <property type="component" value="Chromosome"/>
</dbReference>
<dbReference type="InterPro" id="IPR027417">
    <property type="entry name" value="P-loop_NTPase"/>
</dbReference>
<dbReference type="InterPro" id="IPR003593">
    <property type="entry name" value="AAA+_ATPase"/>
</dbReference>
<evidence type="ECO:0000313" key="9">
    <source>
        <dbReference type="EMBL" id="AYG00290.1"/>
    </source>
</evidence>
<protein>
    <submittedName>
        <fullName evidence="9">ABC transporter ATP-binding protein</fullName>
    </submittedName>
</protein>
<evidence type="ECO:0000256" key="2">
    <source>
        <dbReference type="ARBA" id="ARBA00005417"/>
    </source>
</evidence>
<keyword evidence="4" id="KW-1003">Cell membrane</keyword>
<organism evidence="9 10">
    <name type="scientific">Lactococcus allomyrinae</name>
    <dbReference type="NCBI Taxonomy" id="2419773"/>
    <lineage>
        <taxon>Bacteria</taxon>
        <taxon>Bacillati</taxon>
        <taxon>Bacillota</taxon>
        <taxon>Bacilli</taxon>
        <taxon>Lactobacillales</taxon>
        <taxon>Streptococcaceae</taxon>
        <taxon>Lactococcus</taxon>
    </lineage>
</organism>
<keyword evidence="3" id="KW-0813">Transport</keyword>